<dbReference type="Proteomes" id="UP000814128">
    <property type="component" value="Unassembled WGS sequence"/>
</dbReference>
<sequence length="661" mass="73453">MVFNICARLFRFIRSIFVPAGLVFSFSILLTFFFILYKPGIGPGDLQRVGWQAWDAVSSVPLSSGMGGGSGVDWWNVTTSQDAADSASLPLDVWAPLLQHDTGLTDITIERCVWTSAMFDLCTPRSSKEDDAVKGKWVRVDRDLNLQAGMWHLFIYYRRTRRIDVPLVTNIQLLDATSPEPAPSTPSSTWHKVTLSVRDGIVRAPPLYLWYETDKPMRDVTPDEKKALITELDLLFGDNVPWFGFERASGPPTMEASSDRAPVYLTYRRGTKPVPRAPPLHFSVDGHFKIMQVADLHFSVGPGACRDPAEPCDGGAYARTSSLLARMLDLEKPDMVVFTGDQLNGQGTVIDAQSVLAKFAQEVARRGIPWAAVFGNHDDEDARGAGTRRDQAKLMQGLPYSLMQPGPDDIHGVGNYVLKVHSADPSKMHLLTLYFLDSGAYEQSVYTWFGLIRSAEYDWIHANQIDWFLQESASIPPIERPFTPDGVKDFGDIWRRQGEGQVAPSSVKLAKPNAMMFFHIPLPEAYGPADFDPRSGRALDQGVSGLEGKGSAKKNDGMLEKGLLRALESDHRGSRAPPEVKIVANGHCHITENCRRIQGVWMCFGGGGSYEGYGKVGFDRRFRIYDVSDYGETIRTYKRLENDDVVDEMTLAGKGAPEMSW</sequence>
<accession>A0ACB8QB27</accession>
<organism evidence="1 2">
    <name type="scientific">Vararia minispora EC-137</name>
    <dbReference type="NCBI Taxonomy" id="1314806"/>
    <lineage>
        <taxon>Eukaryota</taxon>
        <taxon>Fungi</taxon>
        <taxon>Dikarya</taxon>
        <taxon>Basidiomycota</taxon>
        <taxon>Agaricomycotina</taxon>
        <taxon>Agaricomycetes</taxon>
        <taxon>Russulales</taxon>
        <taxon>Lachnocladiaceae</taxon>
        <taxon>Vararia</taxon>
    </lineage>
</organism>
<keyword evidence="2" id="KW-1185">Reference proteome</keyword>
<reference evidence="1" key="2">
    <citation type="journal article" date="2022" name="New Phytol.">
        <title>Evolutionary transition to the ectomycorrhizal habit in the genomes of a hyperdiverse lineage of mushroom-forming fungi.</title>
        <authorList>
            <person name="Looney B."/>
            <person name="Miyauchi S."/>
            <person name="Morin E."/>
            <person name="Drula E."/>
            <person name="Courty P.E."/>
            <person name="Kohler A."/>
            <person name="Kuo A."/>
            <person name="LaButti K."/>
            <person name="Pangilinan J."/>
            <person name="Lipzen A."/>
            <person name="Riley R."/>
            <person name="Andreopoulos W."/>
            <person name="He G."/>
            <person name="Johnson J."/>
            <person name="Nolan M."/>
            <person name="Tritt A."/>
            <person name="Barry K.W."/>
            <person name="Grigoriev I.V."/>
            <person name="Nagy L.G."/>
            <person name="Hibbett D."/>
            <person name="Henrissat B."/>
            <person name="Matheny P.B."/>
            <person name="Labbe J."/>
            <person name="Martin F.M."/>
        </authorList>
    </citation>
    <scope>NUCLEOTIDE SEQUENCE</scope>
    <source>
        <strain evidence="1">EC-137</strain>
    </source>
</reference>
<gene>
    <name evidence="1" type="ORF">K488DRAFT_57566</name>
</gene>
<reference evidence="1" key="1">
    <citation type="submission" date="2021-02" db="EMBL/GenBank/DDBJ databases">
        <authorList>
            <consortium name="DOE Joint Genome Institute"/>
            <person name="Ahrendt S."/>
            <person name="Looney B.P."/>
            <person name="Miyauchi S."/>
            <person name="Morin E."/>
            <person name="Drula E."/>
            <person name="Courty P.E."/>
            <person name="Chicoki N."/>
            <person name="Fauchery L."/>
            <person name="Kohler A."/>
            <person name="Kuo A."/>
            <person name="Labutti K."/>
            <person name="Pangilinan J."/>
            <person name="Lipzen A."/>
            <person name="Riley R."/>
            <person name="Andreopoulos W."/>
            <person name="He G."/>
            <person name="Johnson J."/>
            <person name="Barry K.W."/>
            <person name="Grigoriev I.V."/>
            <person name="Nagy L."/>
            <person name="Hibbett D."/>
            <person name="Henrissat B."/>
            <person name="Matheny P.B."/>
            <person name="Labbe J."/>
            <person name="Martin F."/>
        </authorList>
    </citation>
    <scope>NUCLEOTIDE SEQUENCE</scope>
    <source>
        <strain evidence="1">EC-137</strain>
    </source>
</reference>
<name>A0ACB8QB27_9AGAM</name>
<protein>
    <submittedName>
        <fullName evidence="1">Metallo-dependent phosphatase</fullName>
    </submittedName>
</protein>
<proteinExistence type="predicted"/>
<evidence type="ECO:0000313" key="1">
    <source>
        <dbReference type="EMBL" id="KAI0028898.1"/>
    </source>
</evidence>
<evidence type="ECO:0000313" key="2">
    <source>
        <dbReference type="Proteomes" id="UP000814128"/>
    </source>
</evidence>
<dbReference type="EMBL" id="MU273714">
    <property type="protein sequence ID" value="KAI0028898.1"/>
    <property type="molecule type" value="Genomic_DNA"/>
</dbReference>
<comment type="caution">
    <text evidence="1">The sequence shown here is derived from an EMBL/GenBank/DDBJ whole genome shotgun (WGS) entry which is preliminary data.</text>
</comment>